<dbReference type="GO" id="GO:0005882">
    <property type="term" value="C:intermediate filament"/>
    <property type="evidence" value="ECO:0007669"/>
    <property type="project" value="InterPro"/>
</dbReference>
<dbReference type="InterPro" id="IPR003461">
    <property type="entry name" value="Keratin"/>
</dbReference>
<dbReference type="GO" id="GO:0005200">
    <property type="term" value="F:structural constituent of cytoskeleton"/>
    <property type="evidence" value="ECO:0007669"/>
    <property type="project" value="InterPro"/>
</dbReference>
<accession>A0A670JSF6</accession>
<reference evidence="1" key="2">
    <citation type="submission" date="2025-08" db="UniProtKB">
        <authorList>
            <consortium name="Ensembl"/>
        </authorList>
    </citation>
    <scope>IDENTIFICATION</scope>
</reference>
<dbReference type="Ensembl" id="ENSPMRT00000029693.1">
    <property type="protein sequence ID" value="ENSPMRP00000027993.1"/>
    <property type="gene ID" value="ENSPMRG00000018069.1"/>
</dbReference>
<name>A0A670JSF6_PODMU</name>
<evidence type="ECO:0008006" key="3">
    <source>
        <dbReference type="Google" id="ProtNLM"/>
    </source>
</evidence>
<evidence type="ECO:0000313" key="2">
    <source>
        <dbReference type="Proteomes" id="UP000472272"/>
    </source>
</evidence>
<keyword evidence="2" id="KW-1185">Reference proteome</keyword>
<protein>
    <recommendedName>
        <fullName evidence="3">Keratin</fullName>
    </recommendedName>
</protein>
<reference evidence="1" key="3">
    <citation type="submission" date="2025-09" db="UniProtKB">
        <authorList>
            <consortium name="Ensembl"/>
        </authorList>
    </citation>
    <scope>IDENTIFICATION</scope>
</reference>
<sequence>MLLTKVASTLPGRMIRKNHIKTQRTLRNLIRFPQHRDTPFEILQKLIHTTSSANMSAQWNQCFASCPASTVTIQPPPFVLTIPGPALYCPDQPFGIEQYNPCARMIPYHEGARRGGYSSFYSGPASGLSSTSIYSKRFEGGCNSCQ</sequence>
<dbReference type="Pfam" id="PF02422">
    <property type="entry name" value="Keratin"/>
    <property type="match status" value="1"/>
</dbReference>
<dbReference type="Proteomes" id="UP000472272">
    <property type="component" value="Chromosome 16"/>
</dbReference>
<dbReference type="OMA" id="ANMSAQW"/>
<proteinExistence type="predicted"/>
<dbReference type="GeneTree" id="ENSGT00950000185042"/>
<dbReference type="AlphaFoldDB" id="A0A670JSF6"/>
<reference evidence="1 2" key="1">
    <citation type="journal article" date="2019" name="Proc. Natl. Acad. Sci. U.S.A.">
        <title>Regulatory changes in pterin and carotenoid genes underlie balanced color polymorphisms in the wall lizard.</title>
        <authorList>
            <person name="Andrade P."/>
            <person name="Pinho C."/>
            <person name="Perez I de Lanuza G."/>
            <person name="Afonso S."/>
            <person name="Brejcha J."/>
            <person name="Rubin C.J."/>
            <person name="Wallerman O."/>
            <person name="Pereira P."/>
            <person name="Sabatino S.J."/>
            <person name="Bellati A."/>
            <person name="Pellitteri-Rosa D."/>
            <person name="Bosakova Z."/>
            <person name="Bunikis I."/>
            <person name="Carretero M.A."/>
            <person name="Feiner N."/>
            <person name="Marsik P."/>
            <person name="Pauperio F."/>
            <person name="Salvi D."/>
            <person name="Soler L."/>
            <person name="While G.M."/>
            <person name="Uller T."/>
            <person name="Font E."/>
            <person name="Andersson L."/>
            <person name="Carneiro M."/>
        </authorList>
    </citation>
    <scope>NUCLEOTIDE SEQUENCE</scope>
</reference>
<organism evidence="1 2">
    <name type="scientific">Podarcis muralis</name>
    <name type="common">Wall lizard</name>
    <name type="synonym">Lacerta muralis</name>
    <dbReference type="NCBI Taxonomy" id="64176"/>
    <lineage>
        <taxon>Eukaryota</taxon>
        <taxon>Metazoa</taxon>
        <taxon>Chordata</taxon>
        <taxon>Craniata</taxon>
        <taxon>Vertebrata</taxon>
        <taxon>Euteleostomi</taxon>
        <taxon>Lepidosauria</taxon>
        <taxon>Squamata</taxon>
        <taxon>Bifurcata</taxon>
        <taxon>Unidentata</taxon>
        <taxon>Episquamata</taxon>
        <taxon>Laterata</taxon>
        <taxon>Lacertibaenia</taxon>
        <taxon>Lacertidae</taxon>
        <taxon>Podarcis</taxon>
    </lineage>
</organism>
<evidence type="ECO:0000313" key="1">
    <source>
        <dbReference type="Ensembl" id="ENSPMRP00000027993.1"/>
    </source>
</evidence>